<dbReference type="AlphaFoldDB" id="A0A1Y3PK95"/>
<gene>
    <name evidence="9" type="ORF">BAA01_12325</name>
</gene>
<dbReference type="EC" id="3.2.1.26" evidence="2"/>
<dbReference type="EMBL" id="LZRT01000089">
    <property type="protein sequence ID" value="OUM86566.1"/>
    <property type="molecule type" value="Genomic_DNA"/>
</dbReference>
<evidence type="ECO:0000256" key="5">
    <source>
        <dbReference type="ARBA" id="ARBA00023157"/>
    </source>
</evidence>
<evidence type="ECO:0000256" key="1">
    <source>
        <dbReference type="ARBA" id="ARBA00009902"/>
    </source>
</evidence>
<keyword evidence="4 7" id="KW-0378">Hydrolase</keyword>
<dbReference type="Pfam" id="PF13385">
    <property type="entry name" value="Laminin_G_3"/>
    <property type="match status" value="1"/>
</dbReference>
<dbReference type="InterPro" id="IPR023296">
    <property type="entry name" value="Glyco_hydro_beta-prop_sf"/>
</dbReference>
<evidence type="ECO:0000256" key="2">
    <source>
        <dbReference type="ARBA" id="ARBA00012758"/>
    </source>
</evidence>
<dbReference type="InterPro" id="IPR013148">
    <property type="entry name" value="Glyco_hydro_32_N"/>
</dbReference>
<dbReference type="InterPro" id="IPR013320">
    <property type="entry name" value="ConA-like_dom_sf"/>
</dbReference>
<evidence type="ECO:0000256" key="6">
    <source>
        <dbReference type="ARBA" id="ARBA00023295"/>
    </source>
</evidence>
<dbReference type="Gene3D" id="2.60.120.200">
    <property type="match status" value="1"/>
</dbReference>
<evidence type="ECO:0000256" key="3">
    <source>
        <dbReference type="ARBA" id="ARBA00022729"/>
    </source>
</evidence>
<name>A0A1Y3PK95_9BACI</name>
<dbReference type="Pfam" id="PF08244">
    <property type="entry name" value="Glyco_hydro_32C"/>
    <property type="match status" value="1"/>
</dbReference>
<comment type="similarity">
    <text evidence="1 7">Belongs to the glycosyl hydrolase 32 family.</text>
</comment>
<reference evidence="10" key="1">
    <citation type="submission" date="2016-06" db="EMBL/GenBank/DDBJ databases">
        <authorList>
            <person name="Nascimento L."/>
            <person name="Pereira R.V."/>
            <person name="Martins L.F."/>
            <person name="Quaggio R.B."/>
            <person name="Silva A.M."/>
            <person name="Setubal J.C."/>
        </authorList>
    </citation>
    <scope>NUCLEOTIDE SEQUENCE [LARGE SCALE GENOMIC DNA]</scope>
</reference>
<dbReference type="SUPFAM" id="SSF75005">
    <property type="entry name" value="Arabinanase/levansucrase/invertase"/>
    <property type="match status" value="1"/>
</dbReference>
<dbReference type="Pfam" id="PF00251">
    <property type="entry name" value="Glyco_hydro_32N"/>
    <property type="match status" value="1"/>
</dbReference>
<dbReference type="InterPro" id="IPR051214">
    <property type="entry name" value="GH32_Enzymes"/>
</dbReference>
<comment type="caution">
    <text evidence="9">The sequence shown here is derived from an EMBL/GenBank/DDBJ whole genome shotgun (WGS) entry which is preliminary data.</text>
</comment>
<protein>
    <recommendedName>
        <fullName evidence="2">beta-fructofuranosidase</fullName>
        <ecNumber evidence="2">3.2.1.26</ecNumber>
    </recommendedName>
</protein>
<organism evidence="9 10">
    <name type="scientific">Bacillus thermozeamaize</name>
    <dbReference type="NCBI Taxonomy" id="230954"/>
    <lineage>
        <taxon>Bacteria</taxon>
        <taxon>Bacillati</taxon>
        <taxon>Bacillota</taxon>
        <taxon>Bacilli</taxon>
        <taxon>Bacillales</taxon>
        <taxon>Bacillaceae</taxon>
        <taxon>Bacillus</taxon>
    </lineage>
</organism>
<dbReference type="GO" id="GO:0004564">
    <property type="term" value="F:beta-fructofuranosidase activity"/>
    <property type="evidence" value="ECO:0007669"/>
    <property type="project" value="UniProtKB-EC"/>
</dbReference>
<dbReference type="SMART" id="SM00640">
    <property type="entry name" value="Glyco_32"/>
    <property type="match status" value="1"/>
</dbReference>
<evidence type="ECO:0000259" key="8">
    <source>
        <dbReference type="SMART" id="SM00560"/>
    </source>
</evidence>
<evidence type="ECO:0000313" key="9">
    <source>
        <dbReference type="EMBL" id="OUM86566.1"/>
    </source>
</evidence>
<dbReference type="GO" id="GO:0005975">
    <property type="term" value="P:carbohydrate metabolic process"/>
    <property type="evidence" value="ECO:0007669"/>
    <property type="project" value="InterPro"/>
</dbReference>
<dbReference type="Gene3D" id="2.60.120.560">
    <property type="entry name" value="Exo-inulinase, domain 1"/>
    <property type="match status" value="1"/>
</dbReference>
<evidence type="ECO:0000256" key="7">
    <source>
        <dbReference type="RuleBase" id="RU362110"/>
    </source>
</evidence>
<dbReference type="SMART" id="SM00560">
    <property type="entry name" value="LamGL"/>
    <property type="match status" value="1"/>
</dbReference>
<dbReference type="InterPro" id="IPR013189">
    <property type="entry name" value="Glyco_hydro_32_C"/>
</dbReference>
<keyword evidence="3" id="KW-0732">Signal</keyword>
<dbReference type="PANTHER" id="PTHR43101:SF1">
    <property type="entry name" value="BETA-FRUCTOSIDASE"/>
    <property type="match status" value="1"/>
</dbReference>
<proteinExistence type="inferred from homology"/>
<dbReference type="Proteomes" id="UP000196475">
    <property type="component" value="Unassembled WGS sequence"/>
</dbReference>
<dbReference type="PANTHER" id="PTHR43101">
    <property type="entry name" value="BETA-FRUCTOSIDASE"/>
    <property type="match status" value="1"/>
</dbReference>
<feature type="domain" description="LamG-like jellyroll fold" evidence="8">
    <location>
        <begin position="97"/>
        <end position="252"/>
    </location>
</feature>
<keyword evidence="5" id="KW-1015">Disulfide bond</keyword>
<dbReference type="SUPFAM" id="SSF49899">
    <property type="entry name" value="Concanavalin A-like lectins/glucanases"/>
    <property type="match status" value="2"/>
</dbReference>
<evidence type="ECO:0000256" key="4">
    <source>
        <dbReference type="ARBA" id="ARBA00022801"/>
    </source>
</evidence>
<sequence>MLGALIVSAACQGQEQKENDDLAAYWTFDEGSGESLTDDVSGQAQHIHYVFNQENQPLLYKKASDPLWRAAGVLNGALLFDGYSTYIEDADFEMPRDAFTISVWVAPRAFEYGDQGYLSAIVSQGDKDQKEGMVFGLYRHGTWSLQLGLGNELLSDWVSIWDDGHPVSKYQWSHIAATFDAKEGKAVLYLNGEKINEQVFTDYIGKSVNPSDDPLSIGKYNHNVKISGVFDVNMFNGLMDDLRIYRRALTDEEIRQIYDEALQANGGSIPEIDYDQIKIDPAMYADDRYRPQYHAIPPGYWMNEPHAPFYYNGKYHLFYQHNPFGPFWHQIHWGHWVSDDLVNWEHVKVAISPEAGDLIPDGAWSGSATLDQDGNPLLFVTAGNDSDSPNQRVAIYHPADLEDPYLTDWEPLYPEPVVEQQQGQGDFGEFRDPFVWKDEEEDRWYMLVGTGTNNNNGGTALIYSSEDLKNWEYNGNFYESDAGKYPFLGEHWELPVLLPVKSKDGTVKKDIFLISPQGDGADVEVYYWLGWFDKETMRFIPEHEEPRLMDYGGGFFTGPSGFVDPKTGRTILFTIAQGKGRNSWEDYYSGWAHTAGFPVSLYLDDATGELRFAPIEELEHIREQTLLELEVSTVDEANSQLNEIGGDMLEIDLEVENVSATQFGIQVRKDPDGMEYTSIYYDANDQQLKLDRLNSSINQTGLGVRGAPLQLADGRISLTILLDRSLLEIYANDEISLTSRIFPGLKTSMGLEMFADGEIVIRKLNVYKMKSIYTETTAEPYYGNTE</sequence>
<dbReference type="Gene3D" id="2.115.10.20">
    <property type="entry name" value="Glycosyl hydrolase domain, family 43"/>
    <property type="match status" value="1"/>
</dbReference>
<dbReference type="InterPro" id="IPR001362">
    <property type="entry name" value="Glyco_hydro_32"/>
</dbReference>
<keyword evidence="6 7" id="KW-0326">Glycosidase</keyword>
<evidence type="ECO:0000313" key="10">
    <source>
        <dbReference type="Proteomes" id="UP000196475"/>
    </source>
</evidence>
<dbReference type="CDD" id="cd08996">
    <property type="entry name" value="GH32_FFase"/>
    <property type="match status" value="1"/>
</dbReference>
<dbReference type="InterPro" id="IPR006558">
    <property type="entry name" value="LamG-like"/>
</dbReference>
<accession>A0A1Y3PK95</accession>